<dbReference type="AlphaFoldDB" id="A0A6J4JQM2"/>
<evidence type="ECO:0000313" key="1">
    <source>
        <dbReference type="EMBL" id="CAA9284677.1"/>
    </source>
</evidence>
<protein>
    <submittedName>
        <fullName evidence="1">Uncharacterized protein</fullName>
    </submittedName>
</protein>
<feature type="non-terminal residue" evidence="1">
    <location>
        <position position="1"/>
    </location>
</feature>
<proteinExistence type="predicted"/>
<gene>
    <name evidence="1" type="ORF">AVDCRST_MAG93-3441</name>
</gene>
<name>A0A6J4JQM2_9CHLR</name>
<sequence length="33" mass="3906">VVEKFALNDFQYRARQNCGTWVEVINIWHSNAP</sequence>
<dbReference type="EMBL" id="CADCTR010001174">
    <property type="protein sequence ID" value="CAA9284677.1"/>
    <property type="molecule type" value="Genomic_DNA"/>
</dbReference>
<organism evidence="1">
    <name type="scientific">uncultured Chloroflexia bacterium</name>
    <dbReference type="NCBI Taxonomy" id="1672391"/>
    <lineage>
        <taxon>Bacteria</taxon>
        <taxon>Bacillati</taxon>
        <taxon>Chloroflexota</taxon>
        <taxon>Chloroflexia</taxon>
        <taxon>environmental samples</taxon>
    </lineage>
</organism>
<accession>A0A6J4JQM2</accession>
<reference evidence="1" key="1">
    <citation type="submission" date="2020-02" db="EMBL/GenBank/DDBJ databases">
        <authorList>
            <person name="Meier V. D."/>
        </authorList>
    </citation>
    <scope>NUCLEOTIDE SEQUENCE</scope>
    <source>
        <strain evidence="1">AVDCRST_MAG93</strain>
    </source>
</reference>